<dbReference type="InterPro" id="IPR013658">
    <property type="entry name" value="SGL"/>
</dbReference>
<dbReference type="OrthoDB" id="423498at2759"/>
<keyword evidence="3" id="KW-1185">Reference proteome</keyword>
<accession>A0A6A5YW09</accession>
<dbReference type="EMBL" id="ML977335">
    <property type="protein sequence ID" value="KAF2111305.1"/>
    <property type="molecule type" value="Genomic_DNA"/>
</dbReference>
<dbReference type="SUPFAM" id="SSF63829">
    <property type="entry name" value="Calcium-dependent phosphotriesterase"/>
    <property type="match status" value="1"/>
</dbReference>
<dbReference type="InterPro" id="IPR011042">
    <property type="entry name" value="6-blade_b-propeller_TolB-like"/>
</dbReference>
<evidence type="ECO:0000313" key="3">
    <source>
        <dbReference type="Proteomes" id="UP000799770"/>
    </source>
</evidence>
<feature type="domain" description="SMP-30/Gluconolactonase/LRE-like region" evidence="1">
    <location>
        <begin position="165"/>
        <end position="268"/>
    </location>
</feature>
<evidence type="ECO:0000259" key="1">
    <source>
        <dbReference type="Pfam" id="PF08450"/>
    </source>
</evidence>
<dbReference type="Gene3D" id="2.120.10.30">
    <property type="entry name" value="TolB, C-terminal domain"/>
    <property type="match status" value="1"/>
</dbReference>
<protein>
    <submittedName>
        <fullName evidence="2">Putative gluconolactonase</fullName>
    </submittedName>
</protein>
<dbReference type="PANTHER" id="PTHR47064:SF2">
    <property type="entry name" value="SMP-30_GLUCONOLACTONASE_LRE-LIKE REGION DOMAIN-CONTAINING PROTEIN-RELATED"/>
    <property type="match status" value="1"/>
</dbReference>
<dbReference type="Proteomes" id="UP000799770">
    <property type="component" value="Unassembled WGS sequence"/>
</dbReference>
<dbReference type="Pfam" id="PF08450">
    <property type="entry name" value="SGL"/>
    <property type="match status" value="1"/>
</dbReference>
<sequence>MASRCANIVNVACIHKYAAVMPLPFFRANSLDDTYNPLDRFSNITVNDLSFSLVREASFVIFDEPRGVEILGTSPALETIFDIEATVHEAPVYVPELNAIIASALDQNVISQIIINLNNTRPTISAFTPNPPVYGVNGGRYFNGSVYWAVAGGNVIINGTSIQQAPGLYILDPLTKMTKPILNNYFGQRFNGPDDLTAGFNGDIFFTDPWYASALNLTQHPPVLHQQTYRFRPSTGAVSVVEAGIGIPNGIGLSPDDKVLYITDTSVTNFTDADPNIIPRYTWGATASKAVYAFDTVDSPAGRYLINKRPIWYPEEFADDGFHVAGNGYLVGASGFGVDVLSQWGELLIRIQTDFVVNNIQFAGRDLNELWLFGIGQIARVQWELRGMDGARS</sequence>
<gene>
    <name evidence="2" type="ORF">BDV96DRAFT_614994</name>
</gene>
<dbReference type="InterPro" id="IPR052988">
    <property type="entry name" value="Oryzine_lactonohydrolase"/>
</dbReference>
<dbReference type="AlphaFoldDB" id="A0A6A5YW09"/>
<evidence type="ECO:0000313" key="2">
    <source>
        <dbReference type="EMBL" id="KAF2111305.1"/>
    </source>
</evidence>
<reference evidence="2" key="1">
    <citation type="journal article" date="2020" name="Stud. Mycol.">
        <title>101 Dothideomycetes genomes: a test case for predicting lifestyles and emergence of pathogens.</title>
        <authorList>
            <person name="Haridas S."/>
            <person name="Albert R."/>
            <person name="Binder M."/>
            <person name="Bloem J."/>
            <person name="Labutti K."/>
            <person name="Salamov A."/>
            <person name="Andreopoulos B."/>
            <person name="Baker S."/>
            <person name="Barry K."/>
            <person name="Bills G."/>
            <person name="Bluhm B."/>
            <person name="Cannon C."/>
            <person name="Castanera R."/>
            <person name="Culley D."/>
            <person name="Daum C."/>
            <person name="Ezra D."/>
            <person name="Gonzalez J."/>
            <person name="Henrissat B."/>
            <person name="Kuo A."/>
            <person name="Liang C."/>
            <person name="Lipzen A."/>
            <person name="Lutzoni F."/>
            <person name="Magnuson J."/>
            <person name="Mondo S."/>
            <person name="Nolan M."/>
            <person name="Ohm R."/>
            <person name="Pangilinan J."/>
            <person name="Park H.-J."/>
            <person name="Ramirez L."/>
            <person name="Alfaro M."/>
            <person name="Sun H."/>
            <person name="Tritt A."/>
            <person name="Yoshinaga Y."/>
            <person name="Zwiers L.-H."/>
            <person name="Turgeon B."/>
            <person name="Goodwin S."/>
            <person name="Spatafora J."/>
            <person name="Crous P."/>
            <person name="Grigoriev I."/>
        </authorList>
    </citation>
    <scope>NUCLEOTIDE SEQUENCE</scope>
    <source>
        <strain evidence="2">CBS 627.86</strain>
    </source>
</reference>
<name>A0A6A5YW09_9PLEO</name>
<organism evidence="2 3">
    <name type="scientific">Lophiotrema nucula</name>
    <dbReference type="NCBI Taxonomy" id="690887"/>
    <lineage>
        <taxon>Eukaryota</taxon>
        <taxon>Fungi</taxon>
        <taxon>Dikarya</taxon>
        <taxon>Ascomycota</taxon>
        <taxon>Pezizomycotina</taxon>
        <taxon>Dothideomycetes</taxon>
        <taxon>Pleosporomycetidae</taxon>
        <taxon>Pleosporales</taxon>
        <taxon>Lophiotremataceae</taxon>
        <taxon>Lophiotrema</taxon>
    </lineage>
</organism>
<dbReference type="PANTHER" id="PTHR47064">
    <property type="entry name" value="PUTATIVE (AFU_ORTHOLOGUE AFUA_1G08990)-RELATED"/>
    <property type="match status" value="1"/>
</dbReference>
<proteinExistence type="predicted"/>